<dbReference type="PROSITE" id="PS51352">
    <property type="entry name" value="THIOREDOXIN_2"/>
    <property type="match status" value="1"/>
</dbReference>
<name>A0A6F8VDB1_9PROT</name>
<evidence type="ECO:0000256" key="3">
    <source>
        <dbReference type="ARBA" id="ARBA00023157"/>
    </source>
</evidence>
<dbReference type="PROSITE" id="PS00194">
    <property type="entry name" value="THIOREDOXIN_1"/>
    <property type="match status" value="1"/>
</dbReference>
<dbReference type="GO" id="GO:0017004">
    <property type="term" value="P:cytochrome complex assembly"/>
    <property type="evidence" value="ECO:0007669"/>
    <property type="project" value="UniProtKB-KW"/>
</dbReference>
<evidence type="ECO:0000256" key="2">
    <source>
        <dbReference type="ARBA" id="ARBA00022748"/>
    </source>
</evidence>
<proteinExistence type="predicted"/>
<dbReference type="InterPro" id="IPR013766">
    <property type="entry name" value="Thioredoxin_domain"/>
</dbReference>
<dbReference type="Proteomes" id="UP000502260">
    <property type="component" value="Chromosome"/>
</dbReference>
<dbReference type="AlphaFoldDB" id="A0A6F8VDB1"/>
<dbReference type="KEGG" id="slac:SKTS_25940"/>
<comment type="subcellular location">
    <subcellularLocation>
        <location evidence="1">Cell envelope</location>
    </subcellularLocation>
</comment>
<reference evidence="8" key="1">
    <citation type="submission" date="2020-03" db="EMBL/GenBank/DDBJ databases">
        <title>Complete genome sequence of sulfur-oxidizing bacterium skT11.</title>
        <authorList>
            <person name="Kanda M."/>
            <person name="Kojima H."/>
            <person name="Fukui M."/>
        </authorList>
    </citation>
    <scope>NUCLEOTIDE SEQUENCE [LARGE SCALE GENOMIC DNA]</scope>
    <source>
        <strain evidence="8">skT11</strain>
    </source>
</reference>
<dbReference type="EMBL" id="AP022853">
    <property type="protein sequence ID" value="BCB27708.1"/>
    <property type="molecule type" value="Genomic_DNA"/>
</dbReference>
<organism evidence="7 8">
    <name type="scientific">Sulfurimicrobium lacus</name>
    <dbReference type="NCBI Taxonomy" id="2715678"/>
    <lineage>
        <taxon>Bacteria</taxon>
        <taxon>Pseudomonadati</taxon>
        <taxon>Pseudomonadota</taxon>
        <taxon>Betaproteobacteria</taxon>
        <taxon>Nitrosomonadales</taxon>
        <taxon>Sulfuricellaceae</taxon>
        <taxon>Sulfurimicrobium</taxon>
    </lineage>
</organism>
<dbReference type="GO" id="GO:0030313">
    <property type="term" value="C:cell envelope"/>
    <property type="evidence" value="ECO:0007669"/>
    <property type="project" value="UniProtKB-SubCell"/>
</dbReference>
<dbReference type="PANTHER" id="PTHR42852">
    <property type="entry name" value="THIOL:DISULFIDE INTERCHANGE PROTEIN DSBE"/>
    <property type="match status" value="1"/>
</dbReference>
<dbReference type="CDD" id="cd02966">
    <property type="entry name" value="TlpA_like_family"/>
    <property type="match status" value="1"/>
</dbReference>
<dbReference type="InterPro" id="IPR050553">
    <property type="entry name" value="Thioredoxin_ResA/DsbE_sf"/>
</dbReference>
<dbReference type="RefSeq" id="WP_173065858.1">
    <property type="nucleotide sequence ID" value="NZ_AP022853.1"/>
</dbReference>
<accession>A0A6F8VDB1</accession>
<dbReference type="SUPFAM" id="SSF52833">
    <property type="entry name" value="Thioredoxin-like"/>
    <property type="match status" value="1"/>
</dbReference>
<protein>
    <recommendedName>
        <fullName evidence="6">Thioredoxin domain-containing protein</fullName>
    </recommendedName>
</protein>
<keyword evidence="8" id="KW-1185">Reference proteome</keyword>
<keyword evidence="4" id="KW-0676">Redox-active center</keyword>
<evidence type="ECO:0000256" key="5">
    <source>
        <dbReference type="SAM" id="SignalP"/>
    </source>
</evidence>
<evidence type="ECO:0000256" key="1">
    <source>
        <dbReference type="ARBA" id="ARBA00004196"/>
    </source>
</evidence>
<keyword evidence="5" id="KW-0732">Signal</keyword>
<evidence type="ECO:0000313" key="7">
    <source>
        <dbReference type="EMBL" id="BCB27708.1"/>
    </source>
</evidence>
<dbReference type="GO" id="GO:0015036">
    <property type="term" value="F:disulfide oxidoreductase activity"/>
    <property type="evidence" value="ECO:0007669"/>
    <property type="project" value="UniProtKB-ARBA"/>
</dbReference>
<feature type="signal peptide" evidence="5">
    <location>
        <begin position="1"/>
        <end position="18"/>
    </location>
</feature>
<keyword evidence="3" id="KW-1015">Disulfide bond</keyword>
<evidence type="ECO:0000259" key="6">
    <source>
        <dbReference type="PROSITE" id="PS51352"/>
    </source>
</evidence>
<gene>
    <name evidence="7" type="ORF">SKTS_25940</name>
</gene>
<evidence type="ECO:0000256" key="4">
    <source>
        <dbReference type="ARBA" id="ARBA00023284"/>
    </source>
</evidence>
<feature type="domain" description="Thioredoxin" evidence="6">
    <location>
        <begin position="20"/>
        <end position="164"/>
    </location>
</feature>
<dbReference type="Pfam" id="PF08534">
    <property type="entry name" value="Redoxin"/>
    <property type="match status" value="1"/>
</dbReference>
<sequence length="171" mass="18369">MLKHIILMLVLLSPLTEAAETSTTSAPLYTATFPGLDGQPVSLSQLRGKVAVVNFWATWCPPCRKEMPDLVAAYAKYHDRGVAFVGIAVEDDAERVQEFARAYKVEYPLATGKAEGIALLQALGNSVAGLPYTLVLDTQGNIVDRKRGPISPDRLEGALQEAMVAPAADSK</sequence>
<feature type="chain" id="PRO_5026348158" description="Thioredoxin domain-containing protein" evidence="5">
    <location>
        <begin position="19"/>
        <end position="171"/>
    </location>
</feature>
<keyword evidence="2" id="KW-0201">Cytochrome c-type biogenesis</keyword>
<dbReference type="InterPro" id="IPR036249">
    <property type="entry name" value="Thioredoxin-like_sf"/>
</dbReference>
<dbReference type="PANTHER" id="PTHR42852:SF6">
    <property type="entry name" value="THIOL:DISULFIDE INTERCHANGE PROTEIN DSBE"/>
    <property type="match status" value="1"/>
</dbReference>
<dbReference type="InterPro" id="IPR017937">
    <property type="entry name" value="Thioredoxin_CS"/>
</dbReference>
<dbReference type="InterPro" id="IPR013740">
    <property type="entry name" value="Redoxin"/>
</dbReference>
<dbReference type="Gene3D" id="3.40.30.10">
    <property type="entry name" value="Glutaredoxin"/>
    <property type="match status" value="1"/>
</dbReference>
<evidence type="ECO:0000313" key="8">
    <source>
        <dbReference type="Proteomes" id="UP000502260"/>
    </source>
</evidence>